<protein>
    <recommendedName>
        <fullName evidence="3">DUF362 domain-containing protein</fullName>
    </recommendedName>
</protein>
<dbReference type="AlphaFoldDB" id="A0A7W8M5H8"/>
<reference evidence="4 5" key="1">
    <citation type="submission" date="2020-08" db="EMBL/GenBank/DDBJ databases">
        <title>Genomic Encyclopedia of Type Strains, Phase IV (KMG-IV): sequencing the most valuable type-strain genomes for metagenomic binning, comparative biology and taxonomic classification.</title>
        <authorList>
            <person name="Goeker M."/>
        </authorList>
    </citation>
    <scope>NUCLEOTIDE SEQUENCE [LARGE SCALE GENOMIC DNA]</scope>
    <source>
        <strain evidence="4 5">DSM 106146</strain>
    </source>
</reference>
<proteinExistence type="predicted"/>
<accession>A0A7W8M5H8</accession>
<evidence type="ECO:0000256" key="1">
    <source>
        <dbReference type="SAM" id="MobiDB-lite"/>
    </source>
</evidence>
<feature type="region of interest" description="Disordered" evidence="1">
    <location>
        <begin position="44"/>
        <end position="69"/>
    </location>
</feature>
<gene>
    <name evidence="4" type="ORF">HNP82_002381</name>
</gene>
<feature type="chain" id="PRO_5039057111" description="DUF362 domain-containing protein" evidence="2">
    <location>
        <begin position="22"/>
        <end position="361"/>
    </location>
</feature>
<evidence type="ECO:0000313" key="5">
    <source>
        <dbReference type="Proteomes" id="UP000543642"/>
    </source>
</evidence>
<evidence type="ECO:0000259" key="3">
    <source>
        <dbReference type="Pfam" id="PF04015"/>
    </source>
</evidence>
<feature type="signal peptide" evidence="2">
    <location>
        <begin position="1"/>
        <end position="21"/>
    </location>
</feature>
<dbReference type="Gene3D" id="3.40.50.11440">
    <property type="match status" value="1"/>
</dbReference>
<feature type="compositionally biased region" description="Basic and acidic residues" evidence="1">
    <location>
        <begin position="56"/>
        <end position="69"/>
    </location>
</feature>
<sequence length="361" mass="37928">MKKKVTMALAAAMAFSGILTGCGGTDTIAEETPGKVLVQTENGMAETSGAGNTESVDGRESIESGEKAESIDVTSGYPAVYMISDISSDGLIAVYQALEASPEGNIAVKLSTGEPGSNYLRPDLIGDLVQSFDDPTIVECNTAYGGSRASTAMHYQVAEDHGYTAIADVDIMDEEGSMTLPVTGGTNLEENYVGSHFSNYDYYIVLSHFKGHSMAGYGGAIKNISIGIASAEGKSHIHSGGTGGSMWGGDQDAFLESMAEAGKSVVDYLNGNILYINVMNRLSVDCDCDGSPAEPDMHDIGILASYDPVALDQACIDLVYGAEDGNSLVERIESRNGLHTLEHAESIGLGSRTYELIHIDG</sequence>
<dbReference type="PROSITE" id="PS51257">
    <property type="entry name" value="PROKAR_LIPOPROTEIN"/>
    <property type="match status" value="1"/>
</dbReference>
<feature type="domain" description="DUF362" evidence="3">
    <location>
        <begin position="106"/>
        <end position="317"/>
    </location>
</feature>
<comment type="caution">
    <text evidence="4">The sequence shown here is derived from an EMBL/GenBank/DDBJ whole genome shotgun (WGS) entry which is preliminary data.</text>
</comment>
<dbReference type="Pfam" id="PF04015">
    <property type="entry name" value="DUF362"/>
    <property type="match status" value="1"/>
</dbReference>
<evidence type="ECO:0000256" key="2">
    <source>
        <dbReference type="SAM" id="SignalP"/>
    </source>
</evidence>
<evidence type="ECO:0000313" key="4">
    <source>
        <dbReference type="EMBL" id="MBB5265238.1"/>
    </source>
</evidence>
<keyword evidence="5" id="KW-1185">Reference proteome</keyword>
<dbReference type="Proteomes" id="UP000543642">
    <property type="component" value="Unassembled WGS sequence"/>
</dbReference>
<dbReference type="EMBL" id="JACHFW010000010">
    <property type="protein sequence ID" value="MBB5265238.1"/>
    <property type="molecule type" value="Genomic_DNA"/>
</dbReference>
<organism evidence="4 5">
    <name type="scientific">Catenibacillus scindens</name>
    <dbReference type="NCBI Taxonomy" id="673271"/>
    <lineage>
        <taxon>Bacteria</taxon>
        <taxon>Bacillati</taxon>
        <taxon>Bacillota</taxon>
        <taxon>Clostridia</taxon>
        <taxon>Lachnospirales</taxon>
        <taxon>Lachnospiraceae</taxon>
        <taxon>Catenibacillus</taxon>
    </lineage>
</organism>
<keyword evidence="2" id="KW-0732">Signal</keyword>
<dbReference type="InterPro" id="IPR007160">
    <property type="entry name" value="DUF362"/>
</dbReference>
<name>A0A7W8M5H8_9FIRM</name>